<dbReference type="SFLD" id="SFLDS00003">
    <property type="entry name" value="Haloacid_Dehalogenase"/>
    <property type="match status" value="1"/>
</dbReference>
<dbReference type="InterPro" id="IPR023214">
    <property type="entry name" value="HAD_sf"/>
</dbReference>
<comment type="caution">
    <text evidence="6">The sequence shown here is derived from an EMBL/GenBank/DDBJ whole genome shotgun (WGS) entry which is preliminary data.</text>
</comment>
<keyword evidence="4" id="KW-0460">Magnesium</keyword>
<dbReference type="RefSeq" id="WP_133586944.1">
    <property type="nucleotide sequence ID" value="NZ_CP037953.1"/>
</dbReference>
<name>A0A4R6UUP6_9GAMM</name>
<accession>A0A4R6UUP6</accession>
<evidence type="ECO:0000256" key="3">
    <source>
        <dbReference type="ARBA" id="ARBA00022801"/>
    </source>
</evidence>
<dbReference type="AlphaFoldDB" id="A0A4R6UUP6"/>
<dbReference type="PANTHER" id="PTHR43434">
    <property type="entry name" value="PHOSPHOGLYCOLATE PHOSPHATASE"/>
    <property type="match status" value="1"/>
</dbReference>
<dbReference type="SUPFAM" id="SSF56784">
    <property type="entry name" value="HAD-like"/>
    <property type="match status" value="1"/>
</dbReference>
<dbReference type="EMBL" id="SNYM01000001">
    <property type="protein sequence ID" value="TDQ51088.1"/>
    <property type="molecule type" value="Genomic_DNA"/>
</dbReference>
<dbReference type="Pfam" id="PF13419">
    <property type="entry name" value="HAD_2"/>
    <property type="match status" value="1"/>
</dbReference>
<organism evidence="6 7">
    <name type="scientific">Permianibacter aggregans</name>
    <dbReference type="NCBI Taxonomy" id="1510150"/>
    <lineage>
        <taxon>Bacteria</taxon>
        <taxon>Pseudomonadati</taxon>
        <taxon>Pseudomonadota</taxon>
        <taxon>Gammaproteobacteria</taxon>
        <taxon>Pseudomonadales</taxon>
        <taxon>Pseudomonadaceae</taxon>
        <taxon>Permianibacter</taxon>
    </lineage>
</organism>
<dbReference type="InterPro" id="IPR023198">
    <property type="entry name" value="PGP-like_dom2"/>
</dbReference>
<evidence type="ECO:0000256" key="1">
    <source>
        <dbReference type="ARBA" id="ARBA00001946"/>
    </source>
</evidence>
<evidence type="ECO:0000313" key="7">
    <source>
        <dbReference type="Proteomes" id="UP000295375"/>
    </source>
</evidence>
<dbReference type="GO" id="GO:0008967">
    <property type="term" value="F:phosphoglycolate phosphatase activity"/>
    <property type="evidence" value="ECO:0007669"/>
    <property type="project" value="TreeGrafter"/>
</dbReference>
<dbReference type="GO" id="GO:0006281">
    <property type="term" value="P:DNA repair"/>
    <property type="evidence" value="ECO:0007669"/>
    <property type="project" value="TreeGrafter"/>
</dbReference>
<evidence type="ECO:0000256" key="5">
    <source>
        <dbReference type="ARBA" id="ARBA00023277"/>
    </source>
</evidence>
<protein>
    <submittedName>
        <fullName evidence="6">Phosphoglycolate phosphatase</fullName>
    </submittedName>
</protein>
<keyword evidence="3" id="KW-0378">Hydrolase</keyword>
<dbReference type="Proteomes" id="UP000295375">
    <property type="component" value="Unassembled WGS sequence"/>
</dbReference>
<evidence type="ECO:0000256" key="2">
    <source>
        <dbReference type="ARBA" id="ARBA00022723"/>
    </source>
</evidence>
<dbReference type="SFLD" id="SFLDG01129">
    <property type="entry name" value="C1.5:_HAD__Beta-PGM__Phosphata"/>
    <property type="match status" value="1"/>
</dbReference>
<evidence type="ECO:0000313" key="6">
    <source>
        <dbReference type="EMBL" id="TDQ51088.1"/>
    </source>
</evidence>
<dbReference type="OrthoDB" id="9776368at2"/>
<dbReference type="NCBIfam" id="TIGR01549">
    <property type="entry name" value="HAD-SF-IA-v1"/>
    <property type="match status" value="1"/>
</dbReference>
<proteinExistence type="predicted"/>
<dbReference type="InterPro" id="IPR036412">
    <property type="entry name" value="HAD-like_sf"/>
</dbReference>
<reference evidence="6 7" key="1">
    <citation type="submission" date="2019-03" db="EMBL/GenBank/DDBJ databases">
        <title>Genomic Encyclopedia of Type Strains, Phase IV (KMG-IV): sequencing the most valuable type-strain genomes for metagenomic binning, comparative biology and taxonomic classification.</title>
        <authorList>
            <person name="Goeker M."/>
        </authorList>
    </citation>
    <scope>NUCLEOTIDE SEQUENCE [LARGE SCALE GENOMIC DNA]</scope>
    <source>
        <strain evidence="6 7">DSM 103792</strain>
    </source>
</reference>
<dbReference type="Gene3D" id="1.10.150.240">
    <property type="entry name" value="Putative phosphatase, domain 2"/>
    <property type="match status" value="1"/>
</dbReference>
<evidence type="ECO:0000256" key="4">
    <source>
        <dbReference type="ARBA" id="ARBA00022842"/>
    </source>
</evidence>
<dbReference type="NCBIfam" id="TIGR01509">
    <property type="entry name" value="HAD-SF-IA-v3"/>
    <property type="match status" value="1"/>
</dbReference>
<dbReference type="InterPro" id="IPR050155">
    <property type="entry name" value="HAD-like_hydrolase_sf"/>
</dbReference>
<dbReference type="GO" id="GO:0005829">
    <property type="term" value="C:cytosol"/>
    <property type="evidence" value="ECO:0007669"/>
    <property type="project" value="TreeGrafter"/>
</dbReference>
<dbReference type="Gene3D" id="3.40.50.1000">
    <property type="entry name" value="HAD superfamily/HAD-like"/>
    <property type="match status" value="1"/>
</dbReference>
<dbReference type="SFLD" id="SFLDG01135">
    <property type="entry name" value="C1.5.6:_HAD__Beta-PGM__Phospha"/>
    <property type="match status" value="1"/>
</dbReference>
<comment type="cofactor">
    <cofactor evidence="1">
        <name>Mg(2+)</name>
        <dbReference type="ChEBI" id="CHEBI:18420"/>
    </cofactor>
</comment>
<keyword evidence="2" id="KW-0479">Metal-binding</keyword>
<dbReference type="GO" id="GO:0046872">
    <property type="term" value="F:metal ion binding"/>
    <property type="evidence" value="ECO:0007669"/>
    <property type="project" value="UniProtKB-KW"/>
</dbReference>
<dbReference type="PANTHER" id="PTHR43434:SF23">
    <property type="entry name" value="PHOSPHOGLYCOLATE PHOSPHATASE"/>
    <property type="match status" value="1"/>
</dbReference>
<keyword evidence="7" id="KW-1185">Reference proteome</keyword>
<dbReference type="InterPro" id="IPR041492">
    <property type="entry name" value="HAD_2"/>
</dbReference>
<sequence>MNTYLPLQGVLFDLDGTLLDTSQDMASALNKLLLEQGREALPYAKIRGQVSHGARGLLQLGFGVSPNDEQFIPLRDRFLDLYEADLVRDTKLFDGLGEVLDWCEQENLRWGIVTNKPGHLTRAVIKALNLWDRTACIVSGDCLPRRKPHPDTLLLGAEQAQLNPKACCYVGDAERDIQAGKNAGMRTVCALWGFLSEEDSPADWLADISLNHPMELKPVLERWRHGD</sequence>
<dbReference type="InterPro" id="IPR006439">
    <property type="entry name" value="HAD-SF_hydro_IA"/>
</dbReference>
<gene>
    <name evidence="6" type="ORF">EV696_10157</name>
</gene>
<keyword evidence="5" id="KW-0119">Carbohydrate metabolism</keyword>